<evidence type="ECO:0000313" key="3">
    <source>
        <dbReference type="Proteomes" id="UP000663829"/>
    </source>
</evidence>
<proteinExistence type="predicted"/>
<dbReference type="AlphaFoldDB" id="A0A814JLL3"/>
<dbReference type="EMBL" id="CAJOBC010003995">
    <property type="protein sequence ID" value="CAF3809976.1"/>
    <property type="molecule type" value="Genomic_DNA"/>
</dbReference>
<dbReference type="EMBL" id="CAJNOQ010003995">
    <property type="protein sequence ID" value="CAF1039684.1"/>
    <property type="molecule type" value="Genomic_DNA"/>
</dbReference>
<evidence type="ECO:0000313" key="1">
    <source>
        <dbReference type="EMBL" id="CAF1039684.1"/>
    </source>
</evidence>
<reference evidence="1" key="1">
    <citation type="submission" date="2021-02" db="EMBL/GenBank/DDBJ databases">
        <authorList>
            <person name="Nowell W R."/>
        </authorList>
    </citation>
    <scope>NUCLEOTIDE SEQUENCE</scope>
</reference>
<name>A0A814JLL3_9BILA</name>
<dbReference type="Proteomes" id="UP000681722">
    <property type="component" value="Unassembled WGS sequence"/>
</dbReference>
<accession>A0A814JLL3</accession>
<gene>
    <name evidence="1" type="ORF">GPM918_LOCUS15711</name>
    <name evidence="2" type="ORF">SRO942_LOCUS15711</name>
</gene>
<dbReference type="Proteomes" id="UP000663829">
    <property type="component" value="Unassembled WGS sequence"/>
</dbReference>
<sequence>MSFISLTHLPPEATLSIVDYLSPSTERTTFYDTRERRQKECELYHLNLSLIKSFELFQTFCHLTLSTIALNLTSLTLGDLYRFDQLSYLITNNPNLLSSFVNLSSMTIKNCLGKKSIISRLLNELKYLRKLIKLSIVFDEIQHNVLEWIHRILIRDDAIKLDQCLIKCEKVYMTVKNNEEISCCCITKITECNSIRILDLDIFKIDDCYTLTKNLPFIEQLIIHVLTPYISYTTKNKHDLSSKKWEDDDSNNKYDINNDEINYESERVIPKYLIHFSLFADDVPISYKEIELFIQTLVNLKYLSLYATQLETDEPIDGSSLEQDLLVYLPQIEQFKFDLRYKFDYYSLNIQKIQSTFKINVLCFIINNINNDYNYCLCSLPYSFQNFQMNTTDNQFDLIKWDTVEFLTIDASSVVVNQDIEKIFPNVKKLMLNGNIKKFPVEMTPLANIDKIVFKSGTTIADHISIEFPSNLTTLTIDFNLLLKMTNNFSNDNLQFVRHLTVNDYYVEENSDKLLKYFSTIETLIIQCEHDVSIKYCCRFVTTAILKLKMLFSLKMKFMILNNEQNENIKAYIIKYLEKYKFKNIYYLHCDENFIKYWI</sequence>
<protein>
    <submittedName>
        <fullName evidence="1">Uncharacterized protein</fullName>
    </submittedName>
</protein>
<evidence type="ECO:0000313" key="2">
    <source>
        <dbReference type="EMBL" id="CAF3809976.1"/>
    </source>
</evidence>
<organism evidence="1 3">
    <name type="scientific">Didymodactylos carnosus</name>
    <dbReference type="NCBI Taxonomy" id="1234261"/>
    <lineage>
        <taxon>Eukaryota</taxon>
        <taxon>Metazoa</taxon>
        <taxon>Spiralia</taxon>
        <taxon>Gnathifera</taxon>
        <taxon>Rotifera</taxon>
        <taxon>Eurotatoria</taxon>
        <taxon>Bdelloidea</taxon>
        <taxon>Philodinida</taxon>
        <taxon>Philodinidae</taxon>
        <taxon>Didymodactylos</taxon>
    </lineage>
</organism>
<keyword evidence="3" id="KW-1185">Reference proteome</keyword>
<comment type="caution">
    <text evidence="1">The sequence shown here is derived from an EMBL/GenBank/DDBJ whole genome shotgun (WGS) entry which is preliminary data.</text>
</comment>